<dbReference type="OrthoDB" id="2084224at2"/>
<name>A0A4U7JK97_9FIRM</name>
<feature type="domain" description="YcxB-like C-terminal" evidence="1">
    <location>
        <begin position="107"/>
        <end position="157"/>
    </location>
</feature>
<reference evidence="2 3" key="1">
    <citation type="submission" date="2020-09" db="EMBL/GenBank/DDBJ databases">
        <title>Characterization and genome sequencing of Ruminiclostridium sp. nov. MA18.</title>
        <authorList>
            <person name="Rettenmaier R."/>
            <person name="Kowollik M.-L."/>
            <person name="Liebl W."/>
            <person name="Zverlov V."/>
        </authorList>
    </citation>
    <scope>NUCLEOTIDE SEQUENCE [LARGE SCALE GENOMIC DNA]</scope>
    <source>
        <strain evidence="2 3">MA18</strain>
    </source>
</reference>
<dbReference type="KEGG" id="rher:EHE19_010155"/>
<evidence type="ECO:0000259" key="1">
    <source>
        <dbReference type="Pfam" id="PF14317"/>
    </source>
</evidence>
<proteinExistence type="predicted"/>
<accession>A0A4U7JK97</accession>
<evidence type="ECO:0000313" key="3">
    <source>
        <dbReference type="Proteomes" id="UP000306409"/>
    </source>
</evidence>
<evidence type="ECO:0000313" key="2">
    <source>
        <dbReference type="EMBL" id="QNU65306.1"/>
    </source>
</evidence>
<dbReference type="RefSeq" id="WP_137696043.1">
    <property type="nucleotide sequence ID" value="NZ_CP061336.1"/>
</dbReference>
<dbReference type="AlphaFoldDB" id="A0A4U7JK97"/>
<sequence>MKKEISTKILCNDNDVKQAIIYIINHVKKSWKLFLIPSVVIVGILIYGIKNGFESYLYFILLLCIALDIIFYIIFYKMPISSYINFYRKRQEATYIFSELGVQLADKSEKSYDWDLFINAYETPTAFILSDVKMNYYIFPRRCFENISDIEILINLLSKKVANFRKI</sequence>
<organism evidence="2 3">
    <name type="scientific">Ruminiclostridium herbifermentans</name>
    <dbReference type="NCBI Taxonomy" id="2488810"/>
    <lineage>
        <taxon>Bacteria</taxon>
        <taxon>Bacillati</taxon>
        <taxon>Bacillota</taxon>
        <taxon>Clostridia</taxon>
        <taxon>Eubacteriales</taxon>
        <taxon>Oscillospiraceae</taxon>
        <taxon>Ruminiclostridium</taxon>
    </lineage>
</organism>
<dbReference type="EMBL" id="CP061336">
    <property type="protein sequence ID" value="QNU65306.1"/>
    <property type="molecule type" value="Genomic_DNA"/>
</dbReference>
<keyword evidence="3" id="KW-1185">Reference proteome</keyword>
<protein>
    <submittedName>
        <fullName evidence="2">YcxB family protein</fullName>
    </submittedName>
</protein>
<dbReference type="Proteomes" id="UP000306409">
    <property type="component" value="Chromosome"/>
</dbReference>
<gene>
    <name evidence="2" type="ORF">EHE19_010155</name>
</gene>
<dbReference type="InterPro" id="IPR025588">
    <property type="entry name" value="YcxB-like_C"/>
</dbReference>
<dbReference type="Pfam" id="PF14317">
    <property type="entry name" value="YcxB"/>
    <property type="match status" value="1"/>
</dbReference>